<dbReference type="InterPro" id="IPR024211">
    <property type="entry name" value="DUF3841"/>
</dbReference>
<accession>A0ABS6F5L7</accession>
<dbReference type="EMBL" id="JAHLQN010000001">
    <property type="protein sequence ID" value="MBU5625467.1"/>
    <property type="molecule type" value="Genomic_DNA"/>
</dbReference>
<comment type="caution">
    <text evidence="1">The sequence shown here is derived from an EMBL/GenBank/DDBJ whole genome shotgun (WGS) entry which is preliminary data.</text>
</comment>
<gene>
    <name evidence="1" type="ORF">KQI82_00775</name>
</gene>
<dbReference type="Pfam" id="PF12952">
    <property type="entry name" value="DUF3841"/>
    <property type="match status" value="1"/>
</dbReference>
<keyword evidence="2" id="KW-1185">Reference proteome</keyword>
<proteinExistence type="predicted"/>
<sequence length="198" mass="23283">MGQSCDTIRLYTAQSDVVLRVLERDGVCFSREEYVRGKYGESAPVFLTAYSWFVSRMENIVPRPRGAEFPYWAFGALYSVDRTGTGEALTLDVPLDQAVLFDLYDWNKVMQLRYIGENEREERSFQKELARCGLRETDVMLTKFHPQWKKRILESWERLFRHHDRIREGDMSGVGGVQAGLWQIRSEWIRRQRVPPPQ</sequence>
<name>A0ABS6F5L7_9FIRM</name>
<organism evidence="1 2">
    <name type="scientific">Dysosmobacter acutus</name>
    <dbReference type="NCBI Taxonomy" id="2841504"/>
    <lineage>
        <taxon>Bacteria</taxon>
        <taxon>Bacillati</taxon>
        <taxon>Bacillota</taxon>
        <taxon>Clostridia</taxon>
        <taxon>Eubacteriales</taxon>
        <taxon>Oscillospiraceae</taxon>
        <taxon>Dysosmobacter</taxon>
    </lineage>
</organism>
<evidence type="ECO:0000313" key="2">
    <source>
        <dbReference type="Proteomes" id="UP000787672"/>
    </source>
</evidence>
<dbReference type="Proteomes" id="UP000787672">
    <property type="component" value="Unassembled WGS sequence"/>
</dbReference>
<reference evidence="1 2" key="1">
    <citation type="submission" date="2021-06" db="EMBL/GenBank/DDBJ databases">
        <authorList>
            <person name="Sun Q."/>
            <person name="Li D."/>
        </authorList>
    </citation>
    <scope>NUCLEOTIDE SEQUENCE [LARGE SCALE GENOMIC DNA]</scope>
    <source>
        <strain evidence="1 2">MSJ-2</strain>
    </source>
</reference>
<dbReference type="RefSeq" id="WP_216557329.1">
    <property type="nucleotide sequence ID" value="NZ_JAHLQN010000001.1"/>
</dbReference>
<protein>
    <submittedName>
        <fullName evidence="1">DUF3841 domain-containing protein</fullName>
    </submittedName>
</protein>
<evidence type="ECO:0000313" key="1">
    <source>
        <dbReference type="EMBL" id="MBU5625467.1"/>
    </source>
</evidence>